<gene>
    <name evidence="2" type="ORF">lpari_02278</name>
</gene>
<dbReference type="InterPro" id="IPR036465">
    <property type="entry name" value="vWFA_dom_sf"/>
</dbReference>
<evidence type="ECO:0000313" key="2">
    <source>
        <dbReference type="EMBL" id="OEH46810.1"/>
    </source>
</evidence>
<dbReference type="Proteomes" id="UP000095229">
    <property type="component" value="Unassembled WGS sequence"/>
</dbReference>
<dbReference type="STRING" id="45071.Lpar_1499"/>
<proteinExistence type="predicted"/>
<comment type="caution">
    <text evidence="2">The sequence shown here is derived from an EMBL/GenBank/DDBJ whole genome shotgun (WGS) entry which is preliminary data.</text>
</comment>
<dbReference type="OrthoDB" id="5648632at2"/>
<organism evidence="2 3">
    <name type="scientific">Legionella parisiensis</name>
    <dbReference type="NCBI Taxonomy" id="45071"/>
    <lineage>
        <taxon>Bacteria</taxon>
        <taxon>Pseudomonadati</taxon>
        <taxon>Pseudomonadota</taxon>
        <taxon>Gammaproteobacteria</taxon>
        <taxon>Legionellales</taxon>
        <taxon>Legionellaceae</taxon>
        <taxon>Legionella</taxon>
    </lineage>
</organism>
<name>A0A1E5JQS9_9GAMM</name>
<dbReference type="InterPro" id="IPR002035">
    <property type="entry name" value="VWF_A"/>
</dbReference>
<dbReference type="Gene3D" id="3.40.50.410">
    <property type="entry name" value="von Willebrand factor, type A domain"/>
    <property type="match status" value="1"/>
</dbReference>
<keyword evidence="3" id="KW-1185">Reference proteome</keyword>
<dbReference type="SUPFAM" id="SSF53300">
    <property type="entry name" value="vWA-like"/>
    <property type="match status" value="1"/>
</dbReference>
<dbReference type="EMBL" id="LSOG01000062">
    <property type="protein sequence ID" value="OEH46810.1"/>
    <property type="molecule type" value="Genomic_DNA"/>
</dbReference>
<dbReference type="PATRIC" id="fig|45071.6.peg.1610"/>
<accession>A0A1E5JQS9</accession>
<dbReference type="PROSITE" id="PS50234">
    <property type="entry name" value="VWFA"/>
    <property type="match status" value="1"/>
</dbReference>
<reference evidence="2 3" key="1">
    <citation type="submission" date="2016-02" db="EMBL/GenBank/DDBJ databases">
        <title>Secondary metabolites in Legionella.</title>
        <authorList>
            <person name="Tobias N.J."/>
            <person name="Bode H.B."/>
        </authorList>
    </citation>
    <scope>NUCLEOTIDE SEQUENCE [LARGE SCALE GENOMIC DNA]</scope>
    <source>
        <strain evidence="2 3">DSM 19216</strain>
    </source>
</reference>
<evidence type="ECO:0000259" key="1">
    <source>
        <dbReference type="PROSITE" id="PS50234"/>
    </source>
</evidence>
<dbReference type="AlphaFoldDB" id="A0A1E5JQS9"/>
<protein>
    <recommendedName>
        <fullName evidence="1">VWFA domain-containing protein</fullName>
    </recommendedName>
</protein>
<dbReference type="RefSeq" id="WP_058517371.1">
    <property type="nucleotide sequence ID" value="NZ_CAAAIE010000006.1"/>
</dbReference>
<dbReference type="Pfam" id="PF13519">
    <property type="entry name" value="VWA_2"/>
    <property type="match status" value="1"/>
</dbReference>
<feature type="domain" description="VWFA" evidence="1">
    <location>
        <begin position="214"/>
        <end position="404"/>
    </location>
</feature>
<evidence type="ECO:0000313" key="3">
    <source>
        <dbReference type="Proteomes" id="UP000095229"/>
    </source>
</evidence>
<sequence length="509" mass="56601">MGRLVNNILRSKNMEALLEAMGITLNNAKVICKDERVIFTPETVNDAETLVTNLQALLQKDAIKPTVRRMSIAELLTNEIAQAACSDDAMAETHKKSCLAVLNVLQMTGLEYALDKEQEYVNIQLPSTAYAPLFNSLNYKFMSIEGEKIKFNIKEFLKANKQELILIDGKLPLLFVHSDSFEQKKVFYAENRISEDTVEVTPYFFVPDAITPPAYHFVLDTSSSMEGARLDALKKSVIEFADALFEFQPDAVINITEFNTATTKVGMGSYRKSDRSQLATDITRLNATGTTRLFGTVSDKLTMLSQSTQHNNVLLFTDGDNTIGDNNLLIKGLEKDVESLKKTSALIPVRNKFFILSYGTTQPDVLHHVAEVFGSLVLDTDTIDFTEALSKKGKLQEWAAARELFTCRLQVTNSSDLDAKSEEYVRSYDMSGQFVALKPNQYKNNEALHLTITDSNGTVLLDDKKSFAKKPLETSLLPGSAKAASNLGVFALQDTRTKEDSQTLVPSFV</sequence>